<feature type="domain" description="UBC core" evidence="9">
    <location>
        <begin position="3"/>
        <end position="150"/>
    </location>
</feature>
<dbReference type="InterPro" id="IPR009060">
    <property type="entry name" value="UBA-like_sf"/>
</dbReference>
<dbReference type="InterPro" id="IPR000608">
    <property type="entry name" value="UBC"/>
</dbReference>
<dbReference type="Proteomes" id="UP000664859">
    <property type="component" value="Unassembled WGS sequence"/>
</dbReference>
<comment type="similarity">
    <text evidence="7">Belongs to the ubiquitin-conjugating enzyme family.</text>
</comment>
<keyword evidence="4 7" id="KW-0833">Ubl conjugation pathway</keyword>
<dbReference type="PANTHER" id="PTHR24068">
    <property type="entry name" value="UBIQUITIN-CONJUGATING ENZYME E2"/>
    <property type="match status" value="1"/>
</dbReference>
<evidence type="ECO:0000313" key="11">
    <source>
        <dbReference type="Proteomes" id="UP000664859"/>
    </source>
</evidence>
<keyword evidence="3 7" id="KW-0547">Nucleotide-binding</keyword>
<dbReference type="PROSITE" id="PS50030">
    <property type="entry name" value="UBA"/>
    <property type="match status" value="1"/>
</dbReference>
<dbReference type="AlphaFoldDB" id="A0A835ZD13"/>
<dbReference type="OrthoDB" id="7851174at2759"/>
<evidence type="ECO:0000313" key="10">
    <source>
        <dbReference type="EMBL" id="KAG5190124.1"/>
    </source>
</evidence>
<evidence type="ECO:0000259" key="8">
    <source>
        <dbReference type="PROSITE" id="PS50030"/>
    </source>
</evidence>
<keyword evidence="5 7" id="KW-0067">ATP-binding</keyword>
<evidence type="ECO:0000256" key="5">
    <source>
        <dbReference type="ARBA" id="ARBA00022840"/>
    </source>
</evidence>
<organism evidence="10 11">
    <name type="scientific">Tribonema minus</name>
    <dbReference type="NCBI Taxonomy" id="303371"/>
    <lineage>
        <taxon>Eukaryota</taxon>
        <taxon>Sar</taxon>
        <taxon>Stramenopiles</taxon>
        <taxon>Ochrophyta</taxon>
        <taxon>PX clade</taxon>
        <taxon>Xanthophyceae</taxon>
        <taxon>Tribonematales</taxon>
        <taxon>Tribonemataceae</taxon>
        <taxon>Tribonema</taxon>
    </lineage>
</organism>
<evidence type="ECO:0000256" key="4">
    <source>
        <dbReference type="ARBA" id="ARBA00022786"/>
    </source>
</evidence>
<gene>
    <name evidence="10" type="ORF">JKP88DRAFT_192424</name>
</gene>
<dbReference type="SMART" id="SM00212">
    <property type="entry name" value="UBCc"/>
    <property type="match status" value="1"/>
</dbReference>
<dbReference type="EC" id="2.3.2.23" evidence="1"/>
<dbReference type="EMBL" id="JAFCMP010000039">
    <property type="protein sequence ID" value="KAG5190124.1"/>
    <property type="molecule type" value="Genomic_DNA"/>
</dbReference>
<feature type="active site" description="Glycyl thioester intermediate" evidence="6">
    <location>
        <position position="88"/>
    </location>
</feature>
<dbReference type="Gene3D" id="3.10.110.10">
    <property type="entry name" value="Ubiquitin Conjugating Enzyme"/>
    <property type="match status" value="1"/>
</dbReference>
<reference evidence="10" key="1">
    <citation type="submission" date="2021-02" db="EMBL/GenBank/DDBJ databases">
        <title>First Annotated Genome of the Yellow-green Alga Tribonema minus.</title>
        <authorList>
            <person name="Mahan K.M."/>
        </authorList>
    </citation>
    <scope>NUCLEOTIDE SEQUENCE</scope>
    <source>
        <strain evidence="10">UTEX B ZZ1240</strain>
    </source>
</reference>
<dbReference type="SUPFAM" id="SSF54495">
    <property type="entry name" value="UBC-like"/>
    <property type="match status" value="1"/>
</dbReference>
<dbReference type="CDD" id="cd23800">
    <property type="entry name" value="UBCc_UBE2K"/>
    <property type="match status" value="1"/>
</dbReference>
<protein>
    <recommendedName>
        <fullName evidence="1">E2 ubiquitin-conjugating enzyme</fullName>
        <ecNumber evidence="1">2.3.2.23</ecNumber>
    </recommendedName>
</protein>
<evidence type="ECO:0000256" key="3">
    <source>
        <dbReference type="ARBA" id="ARBA00022741"/>
    </source>
</evidence>
<dbReference type="Pfam" id="PF00179">
    <property type="entry name" value="UQ_con"/>
    <property type="match status" value="1"/>
</dbReference>
<dbReference type="PROSITE" id="PS00183">
    <property type="entry name" value="UBC_1"/>
    <property type="match status" value="1"/>
</dbReference>
<sequence length="196" mass="21353">MASDLSRVKKELAECAKDTKSSVQCVPVGGSMTHLEGTIKGPDGTPFAGGVFKIDITIPGGYPFEPPKMKFTTRIWHPNISSQTGAICLDILKDQWSPALTIKTALMSLQALLCSPEPDDPQDAEVARMYKDTYQTFVQTAKFWTETYAMEHMGGGDHENAIARVCEMGFAAAEARRALEAHNWDEVAAINSLLSA</sequence>
<evidence type="ECO:0000256" key="2">
    <source>
        <dbReference type="ARBA" id="ARBA00022679"/>
    </source>
</evidence>
<dbReference type="Gene3D" id="1.10.8.10">
    <property type="entry name" value="DNA helicase RuvA subunit, C-terminal domain"/>
    <property type="match status" value="1"/>
</dbReference>
<dbReference type="InterPro" id="IPR023313">
    <property type="entry name" value="UBQ-conjugating_AS"/>
</dbReference>
<dbReference type="InterPro" id="IPR016135">
    <property type="entry name" value="UBQ-conjugating_enzyme/RWD"/>
</dbReference>
<accession>A0A835ZD13</accession>
<dbReference type="GO" id="GO:0005524">
    <property type="term" value="F:ATP binding"/>
    <property type="evidence" value="ECO:0007669"/>
    <property type="project" value="UniProtKB-UniRule"/>
</dbReference>
<keyword evidence="11" id="KW-1185">Reference proteome</keyword>
<evidence type="ECO:0000256" key="1">
    <source>
        <dbReference type="ARBA" id="ARBA00012486"/>
    </source>
</evidence>
<keyword evidence="2" id="KW-0808">Transferase</keyword>
<dbReference type="GO" id="GO:0061631">
    <property type="term" value="F:ubiquitin conjugating enzyme activity"/>
    <property type="evidence" value="ECO:0007669"/>
    <property type="project" value="UniProtKB-EC"/>
</dbReference>
<evidence type="ECO:0000256" key="6">
    <source>
        <dbReference type="PROSITE-ProRule" id="PRU10133"/>
    </source>
</evidence>
<proteinExistence type="inferred from homology"/>
<dbReference type="PROSITE" id="PS50127">
    <property type="entry name" value="UBC_2"/>
    <property type="match status" value="1"/>
</dbReference>
<feature type="domain" description="UBA" evidence="8">
    <location>
        <begin position="155"/>
        <end position="196"/>
    </location>
</feature>
<comment type="caution">
    <text evidence="10">The sequence shown here is derived from an EMBL/GenBank/DDBJ whole genome shotgun (WGS) entry which is preliminary data.</text>
</comment>
<dbReference type="FunFam" id="3.10.110.10:FF:000037">
    <property type="entry name" value="ubiquitin-conjugating enzyme E2 27"/>
    <property type="match status" value="1"/>
</dbReference>
<evidence type="ECO:0000259" key="9">
    <source>
        <dbReference type="PROSITE" id="PS50127"/>
    </source>
</evidence>
<dbReference type="InterPro" id="IPR015940">
    <property type="entry name" value="UBA"/>
</dbReference>
<dbReference type="SMART" id="SM00165">
    <property type="entry name" value="UBA"/>
    <property type="match status" value="1"/>
</dbReference>
<dbReference type="Pfam" id="PF00627">
    <property type="entry name" value="UBA"/>
    <property type="match status" value="1"/>
</dbReference>
<evidence type="ECO:0000256" key="7">
    <source>
        <dbReference type="RuleBase" id="RU362109"/>
    </source>
</evidence>
<name>A0A835ZD13_9STRA</name>
<dbReference type="SUPFAM" id="SSF46934">
    <property type="entry name" value="UBA-like"/>
    <property type="match status" value="1"/>
</dbReference>